<dbReference type="AlphaFoldDB" id="A0A2H0YW81"/>
<feature type="chain" id="PRO_5013870446" evidence="1">
    <location>
        <begin position="21"/>
        <end position="455"/>
    </location>
</feature>
<reference evidence="2 3" key="1">
    <citation type="submission" date="2017-09" db="EMBL/GenBank/DDBJ databases">
        <title>Depth-based differentiation of microbial function through sediment-hosted aquifers and enrichment of novel symbionts in the deep terrestrial subsurface.</title>
        <authorList>
            <person name="Probst A.J."/>
            <person name="Ladd B."/>
            <person name="Jarett J.K."/>
            <person name="Geller-Mcgrath D.E."/>
            <person name="Sieber C.M."/>
            <person name="Emerson J.B."/>
            <person name="Anantharaman K."/>
            <person name="Thomas B.C."/>
            <person name="Malmstrom R."/>
            <person name="Stieglmeier M."/>
            <person name="Klingl A."/>
            <person name="Woyke T."/>
            <person name="Ryan C.M."/>
            <person name="Banfield J.F."/>
        </authorList>
    </citation>
    <scope>NUCLEOTIDE SEQUENCE [LARGE SCALE GENOMIC DNA]</scope>
    <source>
        <strain evidence="2">CG08_land_8_20_14_0_20_40_16</strain>
    </source>
</reference>
<protein>
    <submittedName>
        <fullName evidence="2">Uncharacterized protein</fullName>
    </submittedName>
</protein>
<comment type="caution">
    <text evidence="2">The sequence shown here is derived from an EMBL/GenBank/DDBJ whole genome shotgun (WGS) entry which is preliminary data.</text>
</comment>
<dbReference type="EMBL" id="PEXU01000023">
    <property type="protein sequence ID" value="PIS42747.1"/>
    <property type="molecule type" value="Genomic_DNA"/>
</dbReference>
<evidence type="ECO:0000313" key="3">
    <source>
        <dbReference type="Proteomes" id="UP000231542"/>
    </source>
</evidence>
<name>A0A2H0YW81_9BACT</name>
<proteinExistence type="predicted"/>
<dbReference type="Proteomes" id="UP000231542">
    <property type="component" value="Unassembled WGS sequence"/>
</dbReference>
<organism evidence="2 3">
    <name type="scientific">Candidatus Kerfeldbacteria bacterium CG08_land_8_20_14_0_20_40_16</name>
    <dbReference type="NCBI Taxonomy" id="2014244"/>
    <lineage>
        <taxon>Bacteria</taxon>
        <taxon>Candidatus Kerfeldiibacteriota</taxon>
    </lineage>
</organism>
<keyword evidence="1" id="KW-0732">Signal</keyword>
<evidence type="ECO:0000256" key="1">
    <source>
        <dbReference type="SAM" id="SignalP"/>
    </source>
</evidence>
<accession>A0A2H0YW81</accession>
<feature type="signal peptide" evidence="1">
    <location>
        <begin position="1"/>
        <end position="20"/>
    </location>
</feature>
<evidence type="ECO:0000313" key="2">
    <source>
        <dbReference type="EMBL" id="PIS42747.1"/>
    </source>
</evidence>
<sequence>MKAMLFTLVLIACVAFLASAGVIVEKDIFHWQNPGGNPLSLPFVEAIQNCPEIPKGLKEQIVASYPDSFHVKFVNKGEELEDWMYFGKGKVKYNVRNTWEGMLYQEGKSLRPVPKIGMVWEKSFLADETVTQDSVTITTQTTWLRIRVWQWCHNISGTTFLESKRRLIYKQKLPSPPSLPPLSPPEPEKESRFSIHWITEFSHWNNFRDPLVRYNEGKIGLRFRWLNTDWLNLNLETDCWLLSRVHTANNGDAHPYQLPLFQVNPKLSLSPTNWSFLMLGDAFTFSSRGKDTNTALALGQIHLAFMDADWFEPMIQLGGSVTDSWPRYLSHGEKYPESRAQYREIDTRLQLVRIKSLRIGWEAKWFDFAKTRVDSNLTLTSELAYLADGRPSYGGPFVQLKLPWDFYVDASVMRQHIDAETYVVTDQEARWVPGSEDEWRVNIVLSRGFRLDLFK</sequence>
<gene>
    <name evidence="2" type="ORF">COT24_01995</name>
</gene>